<protein>
    <submittedName>
        <fullName evidence="1">Gsr2843 protein</fullName>
    </submittedName>
</protein>
<dbReference type="EnsemblBacteria" id="BAC90784">
    <property type="protein sequence ID" value="BAC90784"/>
    <property type="gene ID" value="BAC90784"/>
</dbReference>
<name>Q7NCY3_GLOVI</name>
<dbReference type="Proteomes" id="UP000000557">
    <property type="component" value="Chromosome"/>
</dbReference>
<evidence type="ECO:0000313" key="1">
    <source>
        <dbReference type="EMBL" id="BAC90784.1"/>
    </source>
</evidence>
<keyword evidence="2" id="KW-1185">Reference proteome</keyword>
<dbReference type="STRING" id="251221.gene:10760347"/>
<proteinExistence type="predicted"/>
<organism evidence="1 2">
    <name type="scientific">Gloeobacter violaceus (strain ATCC 29082 / PCC 7421)</name>
    <dbReference type="NCBI Taxonomy" id="251221"/>
    <lineage>
        <taxon>Bacteria</taxon>
        <taxon>Bacillati</taxon>
        <taxon>Cyanobacteriota</taxon>
        <taxon>Cyanophyceae</taxon>
        <taxon>Gloeobacterales</taxon>
        <taxon>Gloeobacteraceae</taxon>
        <taxon>Gloeobacter</taxon>
    </lineage>
</organism>
<evidence type="ECO:0000313" key="2">
    <source>
        <dbReference type="Proteomes" id="UP000000557"/>
    </source>
</evidence>
<reference evidence="1 2" key="1">
    <citation type="journal article" date="2003" name="DNA Res.">
        <title>Complete genome structure of Gloeobacter violaceus PCC 7421, a cyanobacterium that lacks thylakoids.</title>
        <authorList>
            <person name="Nakamura Y."/>
            <person name="Kaneko T."/>
            <person name="Sato S."/>
            <person name="Mimuro M."/>
            <person name="Miyashita H."/>
            <person name="Tsuchiya T."/>
            <person name="Sasamoto S."/>
            <person name="Watanabe A."/>
            <person name="Kawashima K."/>
            <person name="Kishida Y."/>
            <person name="Kiyokawa C."/>
            <person name="Kohara M."/>
            <person name="Matsumoto M."/>
            <person name="Matsuno A."/>
            <person name="Nakazaki N."/>
            <person name="Shimpo S."/>
            <person name="Takeuchi C."/>
            <person name="Yamada M."/>
            <person name="Tabata S."/>
        </authorList>
    </citation>
    <scope>NUCLEOTIDE SEQUENCE [LARGE SCALE GENOMIC DNA]</scope>
    <source>
        <strain evidence="2">ATCC 29082 / PCC 7421</strain>
    </source>
</reference>
<dbReference type="InParanoid" id="Q7NCY3"/>
<dbReference type="HOGENOM" id="CLU_3007868_0_0_3"/>
<dbReference type="Pfam" id="PF11165">
    <property type="entry name" value="DUF2949"/>
    <property type="match status" value="1"/>
</dbReference>
<sequence length="63" mass="7139">MPEAIQMTHQLAAENYLLHHRLITGAQLERARRLALLWQGDLPIVLWKIGLIDLATLASLIDL</sequence>
<dbReference type="AlphaFoldDB" id="Q7NCY3"/>
<reference evidence="1 2" key="2">
    <citation type="journal article" date="2003" name="DNA Res.">
        <title>Complete genome structure of Gloeobacter violaceus PCC 7421, a cyanobacterium that lacks thylakoids (supplement).</title>
        <authorList>
            <person name="Nakamura Y."/>
            <person name="Kaneko T."/>
            <person name="Sato S."/>
            <person name="Mimuro M."/>
            <person name="Miyashita H."/>
            <person name="Tsuchiya T."/>
            <person name="Sasamoto S."/>
            <person name="Watanabe A."/>
            <person name="Kawashima K."/>
            <person name="Kishida Y."/>
            <person name="Kiyokawa C."/>
            <person name="Kohara M."/>
            <person name="Matsumoto M."/>
            <person name="Matsuno A."/>
            <person name="Nakazaki N."/>
            <person name="Shimpo S."/>
            <person name="Takeuchi C."/>
            <person name="Yamada M."/>
            <person name="Tabata S."/>
        </authorList>
    </citation>
    <scope>NUCLEOTIDE SEQUENCE [LARGE SCALE GENOMIC DNA]</scope>
    <source>
        <strain evidence="2">ATCC 29082 / PCC 7421</strain>
    </source>
</reference>
<dbReference type="InterPro" id="IPR021336">
    <property type="entry name" value="DUF2949"/>
</dbReference>
<dbReference type="KEGG" id="gvi:gsr2843"/>
<accession>Q7NCY3</accession>
<dbReference type="EMBL" id="BA000045">
    <property type="protein sequence ID" value="BAC90784.1"/>
    <property type="molecule type" value="Genomic_DNA"/>
</dbReference>
<gene>
    <name evidence="1" type="ordered locus">gsr2843</name>
</gene>